<evidence type="ECO:0000313" key="3">
    <source>
        <dbReference type="Proteomes" id="UP000217265"/>
    </source>
</evidence>
<name>A0A290Q3E2_9BACT</name>
<keyword evidence="1" id="KW-0812">Transmembrane</keyword>
<dbReference type="AlphaFoldDB" id="A0A290Q3E2"/>
<feature type="transmembrane region" description="Helical" evidence="1">
    <location>
        <begin position="63"/>
        <end position="87"/>
    </location>
</feature>
<dbReference type="KEGG" id="vbh:CMV30_04030"/>
<gene>
    <name evidence="2" type="ORF">CMV30_04030</name>
</gene>
<protein>
    <recommendedName>
        <fullName evidence="4">DUF485 domain-containing protein</fullName>
    </recommendedName>
</protein>
<organism evidence="2 3">
    <name type="scientific">Nibricoccus aquaticus</name>
    <dbReference type="NCBI Taxonomy" id="2576891"/>
    <lineage>
        <taxon>Bacteria</taxon>
        <taxon>Pseudomonadati</taxon>
        <taxon>Verrucomicrobiota</taxon>
        <taxon>Opitutia</taxon>
        <taxon>Opitutales</taxon>
        <taxon>Opitutaceae</taxon>
        <taxon>Nibricoccus</taxon>
    </lineage>
</organism>
<dbReference type="RefSeq" id="WP_096054821.1">
    <property type="nucleotide sequence ID" value="NZ_CP023344.1"/>
</dbReference>
<evidence type="ECO:0008006" key="4">
    <source>
        <dbReference type="Google" id="ProtNLM"/>
    </source>
</evidence>
<reference evidence="2 3" key="1">
    <citation type="submission" date="2017-09" db="EMBL/GenBank/DDBJ databases">
        <title>Complete genome sequence of Verrucomicrobial strain HZ-65, isolated from freshwater.</title>
        <authorList>
            <person name="Choi A."/>
        </authorList>
    </citation>
    <scope>NUCLEOTIDE SEQUENCE [LARGE SCALE GENOMIC DNA]</scope>
    <source>
        <strain evidence="2 3">HZ-65</strain>
    </source>
</reference>
<feature type="transmembrane region" description="Helical" evidence="1">
    <location>
        <begin position="25"/>
        <end position="43"/>
    </location>
</feature>
<evidence type="ECO:0000313" key="2">
    <source>
        <dbReference type="EMBL" id="ATC63189.1"/>
    </source>
</evidence>
<keyword evidence="1" id="KW-0472">Membrane</keyword>
<dbReference type="Proteomes" id="UP000217265">
    <property type="component" value="Chromosome"/>
</dbReference>
<accession>A0A290Q3E2</accession>
<proteinExistence type="predicted"/>
<dbReference type="EMBL" id="CP023344">
    <property type="protein sequence ID" value="ATC63189.1"/>
    <property type="molecule type" value="Genomic_DNA"/>
</dbReference>
<keyword evidence="3" id="KW-1185">Reference proteome</keyword>
<keyword evidence="1" id="KW-1133">Transmembrane helix</keyword>
<evidence type="ECO:0000256" key="1">
    <source>
        <dbReference type="SAM" id="Phobius"/>
    </source>
</evidence>
<sequence>MIAEYNLSSEDRVALKKSRIATTKGGFIILLGIVLPLMIYAVLLKISYNHIQGEMGTFPPKQIISVLVCVGIAIISWGTVIAVQGMIEGSRTMKRIEDRQKAGG</sequence>